<organism evidence="2 3">
    <name type="scientific">Syphacia muris</name>
    <dbReference type="NCBI Taxonomy" id="451379"/>
    <lineage>
        <taxon>Eukaryota</taxon>
        <taxon>Metazoa</taxon>
        <taxon>Ecdysozoa</taxon>
        <taxon>Nematoda</taxon>
        <taxon>Chromadorea</taxon>
        <taxon>Rhabditida</taxon>
        <taxon>Spirurina</taxon>
        <taxon>Oxyuridomorpha</taxon>
        <taxon>Oxyuroidea</taxon>
        <taxon>Oxyuridae</taxon>
        <taxon>Syphacia</taxon>
    </lineage>
</organism>
<name>A0A0N5AR67_9BILA</name>
<proteinExistence type="predicted"/>
<evidence type="ECO:0000313" key="3">
    <source>
        <dbReference type="WBParaSite" id="SMUV_0000720201-mRNA-1"/>
    </source>
</evidence>
<keyword evidence="1" id="KW-1133">Transmembrane helix</keyword>
<protein>
    <submittedName>
        <fullName evidence="3">Uncharacterized protein</fullName>
    </submittedName>
</protein>
<feature type="transmembrane region" description="Helical" evidence="1">
    <location>
        <begin position="106"/>
        <end position="133"/>
    </location>
</feature>
<evidence type="ECO:0000256" key="1">
    <source>
        <dbReference type="SAM" id="Phobius"/>
    </source>
</evidence>
<keyword evidence="2" id="KW-1185">Reference proteome</keyword>
<keyword evidence="1" id="KW-0472">Membrane</keyword>
<dbReference type="Proteomes" id="UP000046393">
    <property type="component" value="Unplaced"/>
</dbReference>
<dbReference type="WBParaSite" id="SMUV_0000720201-mRNA-1">
    <property type="protein sequence ID" value="SMUV_0000720201-mRNA-1"/>
    <property type="gene ID" value="SMUV_0000720201"/>
</dbReference>
<dbReference type="AlphaFoldDB" id="A0A0N5AR67"/>
<sequence>MDQLYCPRASFCGSGGKTLPNWVSKNHTYQTQLEIPINNLTKNDFKKRNYNSSRVIEQWNNEDAEDWWLLGEFQEDERKKALIHEITKRKIENIYKTLENEAKNKISFSIAIAMAFSFFVSGFVFSAALWIIYFRTDPRRKIRNVETTGIRPRNVTVLRPVYEPHQQYSQNYMTASSLLGSQ</sequence>
<reference evidence="3" key="1">
    <citation type="submission" date="2017-02" db="UniProtKB">
        <authorList>
            <consortium name="WormBaseParasite"/>
        </authorList>
    </citation>
    <scope>IDENTIFICATION</scope>
</reference>
<accession>A0A0N5AR67</accession>
<keyword evidence="1" id="KW-0812">Transmembrane</keyword>
<evidence type="ECO:0000313" key="2">
    <source>
        <dbReference type="Proteomes" id="UP000046393"/>
    </source>
</evidence>